<dbReference type="Proteomes" id="UP000294513">
    <property type="component" value="Unassembled WGS sequence"/>
</dbReference>
<name>A0A4R4ZP73_9ACTN</name>
<gene>
    <name evidence="3" type="ORF">E1298_46970</name>
</gene>
<proteinExistence type="predicted"/>
<keyword evidence="2" id="KW-0472">Membrane</keyword>
<keyword evidence="2" id="KW-1133">Transmembrane helix</keyword>
<dbReference type="AlphaFoldDB" id="A0A4R4ZP73"/>
<sequence>MPGPGTDPRSFATPGTDPRSFPGQVQITDPAAARKRRRRFGLAAAAIGVLALGTIAALLTTVIMVVSNALEEHGGTAAGLDRSTRPTPAGGGGGSEGGTGGGGKAVKTLLTPAAVRDVIKKFEEASGSKQFAGMTVYEERASADAPVRGRRSAFDNYTYEKGADAAVRSRPSIAITTGDAKVDLNAFNWNALPALMSRAARTLKVPKPTSRYIIVKSSWTFNGDRPTMLVYLTDEYDGGYLAVNTKGKVISTVPANS</sequence>
<feature type="compositionally biased region" description="Gly residues" evidence="1">
    <location>
        <begin position="89"/>
        <end position="104"/>
    </location>
</feature>
<dbReference type="OrthoDB" id="3542464at2"/>
<organism evidence="3 4">
    <name type="scientific">Actinomadura rubrisoli</name>
    <dbReference type="NCBI Taxonomy" id="2530368"/>
    <lineage>
        <taxon>Bacteria</taxon>
        <taxon>Bacillati</taxon>
        <taxon>Actinomycetota</taxon>
        <taxon>Actinomycetes</taxon>
        <taxon>Streptosporangiales</taxon>
        <taxon>Thermomonosporaceae</taxon>
        <taxon>Actinomadura</taxon>
    </lineage>
</organism>
<dbReference type="EMBL" id="SMKU01000704">
    <property type="protein sequence ID" value="TDD58692.1"/>
    <property type="molecule type" value="Genomic_DNA"/>
</dbReference>
<feature type="region of interest" description="Disordered" evidence="1">
    <location>
        <begin position="75"/>
        <end position="104"/>
    </location>
</feature>
<keyword evidence="2" id="KW-0812">Transmembrane</keyword>
<feature type="transmembrane region" description="Helical" evidence="2">
    <location>
        <begin position="40"/>
        <end position="66"/>
    </location>
</feature>
<protein>
    <submittedName>
        <fullName evidence="3">Uncharacterized protein</fullName>
    </submittedName>
</protein>
<evidence type="ECO:0000256" key="2">
    <source>
        <dbReference type="SAM" id="Phobius"/>
    </source>
</evidence>
<reference evidence="3 4" key="1">
    <citation type="submission" date="2019-03" db="EMBL/GenBank/DDBJ databases">
        <title>Draft genome sequences of novel Actinobacteria.</title>
        <authorList>
            <person name="Sahin N."/>
            <person name="Ay H."/>
            <person name="Saygin H."/>
        </authorList>
    </citation>
    <scope>NUCLEOTIDE SEQUENCE [LARGE SCALE GENOMIC DNA]</scope>
    <source>
        <strain evidence="3 4">H3C3</strain>
    </source>
</reference>
<keyword evidence="4" id="KW-1185">Reference proteome</keyword>
<evidence type="ECO:0000256" key="1">
    <source>
        <dbReference type="SAM" id="MobiDB-lite"/>
    </source>
</evidence>
<evidence type="ECO:0000313" key="4">
    <source>
        <dbReference type="Proteomes" id="UP000294513"/>
    </source>
</evidence>
<evidence type="ECO:0000313" key="3">
    <source>
        <dbReference type="EMBL" id="TDD58692.1"/>
    </source>
</evidence>
<feature type="region of interest" description="Disordered" evidence="1">
    <location>
        <begin position="1"/>
        <end position="31"/>
    </location>
</feature>
<comment type="caution">
    <text evidence="3">The sequence shown here is derived from an EMBL/GenBank/DDBJ whole genome shotgun (WGS) entry which is preliminary data.</text>
</comment>
<accession>A0A4R4ZP73</accession>